<feature type="region of interest" description="Disordered" evidence="1">
    <location>
        <begin position="232"/>
        <end position="260"/>
    </location>
</feature>
<dbReference type="Proteomes" id="UP000019116">
    <property type="component" value="Chromosome Un"/>
</dbReference>
<evidence type="ECO:0000313" key="3">
    <source>
        <dbReference type="Proteomes" id="UP000019116"/>
    </source>
</evidence>
<keyword evidence="3" id="KW-1185">Reference proteome</keyword>
<name>A0A3B6UCF3_WHEAT</name>
<protein>
    <submittedName>
        <fullName evidence="2">Uncharacterized protein</fullName>
    </submittedName>
</protein>
<dbReference type="Gramene" id="TraesCSU03G0375400.1">
    <property type="protein sequence ID" value="TraesCSU03G0375400.1.CDS"/>
    <property type="gene ID" value="TraesCSU03G0375400"/>
</dbReference>
<evidence type="ECO:0000256" key="1">
    <source>
        <dbReference type="SAM" id="MobiDB-lite"/>
    </source>
</evidence>
<accession>A0A3B6UCF3</accession>
<reference evidence="2" key="2">
    <citation type="submission" date="2018-10" db="UniProtKB">
        <authorList>
            <consortium name="EnsemblPlants"/>
        </authorList>
    </citation>
    <scope>IDENTIFICATION</scope>
</reference>
<evidence type="ECO:0000313" key="2">
    <source>
        <dbReference type="EnsemblPlants" id="TraesCSU02G223900.1"/>
    </source>
</evidence>
<proteinExistence type="predicted"/>
<dbReference type="Gramene" id="TraesCLE_scaffold_366142_01G000100.1">
    <property type="protein sequence ID" value="TraesCLE_scaffold_366142_01G000100.1"/>
    <property type="gene ID" value="TraesCLE_scaffold_366142_01G000100"/>
</dbReference>
<organism evidence="2">
    <name type="scientific">Triticum aestivum</name>
    <name type="common">Wheat</name>
    <dbReference type="NCBI Taxonomy" id="4565"/>
    <lineage>
        <taxon>Eukaryota</taxon>
        <taxon>Viridiplantae</taxon>
        <taxon>Streptophyta</taxon>
        <taxon>Embryophyta</taxon>
        <taxon>Tracheophyta</taxon>
        <taxon>Spermatophyta</taxon>
        <taxon>Magnoliopsida</taxon>
        <taxon>Liliopsida</taxon>
        <taxon>Poales</taxon>
        <taxon>Poaceae</taxon>
        <taxon>BOP clade</taxon>
        <taxon>Pooideae</taxon>
        <taxon>Triticodae</taxon>
        <taxon>Triticeae</taxon>
        <taxon>Triticinae</taxon>
        <taxon>Triticum</taxon>
    </lineage>
</organism>
<sequence>MMTTEHAAMDQRLKHFHDDMDLKLKKERKDLDRTIQLERGKMEFNIMQACANRDLILRQERKDMDHKAKMDQIRLEGNMMQDHVVQLERGKMDVNTMQARADMERKLQQDRSDLDYKAKMEDILMDGSMMQDLASTGTKVVVMQFIVHVDYELSHVPHAYHNGRPGMTTIVEPGKVDWQLMEKNLRCQGYKGKADLYYIKPGCVPPEGMDMCEEDIYSCGYKDIGKRDMGEYGSSPKRKKLADNNSKKALDFGSSDEPLQ</sequence>
<dbReference type="OrthoDB" id="696324at2759"/>
<dbReference type="AlphaFoldDB" id="A0A3B6UCF3"/>
<reference evidence="2" key="1">
    <citation type="submission" date="2018-08" db="EMBL/GenBank/DDBJ databases">
        <authorList>
            <person name="Rossello M."/>
        </authorList>
    </citation>
    <scope>NUCLEOTIDE SEQUENCE [LARGE SCALE GENOMIC DNA]</scope>
    <source>
        <strain evidence="2">cv. Chinese Spring</strain>
    </source>
</reference>
<dbReference type="EnsemblPlants" id="TraesCSU02G223900.1">
    <property type="protein sequence ID" value="TraesCSU02G223900.1"/>
    <property type="gene ID" value="TraesCSU02G223900"/>
</dbReference>
<feature type="compositionally biased region" description="Basic and acidic residues" evidence="1">
    <location>
        <begin position="241"/>
        <end position="250"/>
    </location>
</feature>
<dbReference type="Gramene" id="TraesCSU02G223900.1">
    <property type="protein sequence ID" value="TraesCSU02G223900.1"/>
    <property type="gene ID" value="TraesCSU02G223900"/>
</dbReference>